<keyword evidence="3" id="KW-1185">Reference proteome</keyword>
<feature type="chain" id="PRO_5042565662" evidence="1">
    <location>
        <begin position="21"/>
        <end position="68"/>
    </location>
</feature>
<feature type="signal peptide" evidence="1">
    <location>
        <begin position="1"/>
        <end position="20"/>
    </location>
</feature>
<name>A0AAJ0FL86_9PEZI</name>
<organism evidence="2 3">
    <name type="scientific">Phialemonium atrogriseum</name>
    <dbReference type="NCBI Taxonomy" id="1093897"/>
    <lineage>
        <taxon>Eukaryota</taxon>
        <taxon>Fungi</taxon>
        <taxon>Dikarya</taxon>
        <taxon>Ascomycota</taxon>
        <taxon>Pezizomycotina</taxon>
        <taxon>Sordariomycetes</taxon>
        <taxon>Sordariomycetidae</taxon>
        <taxon>Cephalothecales</taxon>
        <taxon>Cephalothecaceae</taxon>
        <taxon>Phialemonium</taxon>
    </lineage>
</organism>
<proteinExistence type="predicted"/>
<accession>A0AAJ0FL86</accession>
<dbReference type="EMBL" id="MU839011">
    <property type="protein sequence ID" value="KAK1766409.1"/>
    <property type="molecule type" value="Genomic_DNA"/>
</dbReference>
<dbReference type="RefSeq" id="XP_060282622.1">
    <property type="nucleotide sequence ID" value="XM_060429996.1"/>
</dbReference>
<dbReference type="GeneID" id="85313183"/>
<reference evidence="2" key="1">
    <citation type="submission" date="2023-06" db="EMBL/GenBank/DDBJ databases">
        <title>Genome-scale phylogeny and comparative genomics of the fungal order Sordariales.</title>
        <authorList>
            <consortium name="Lawrence Berkeley National Laboratory"/>
            <person name="Hensen N."/>
            <person name="Bonometti L."/>
            <person name="Westerberg I."/>
            <person name="Brannstrom I.O."/>
            <person name="Guillou S."/>
            <person name="Cros-Aarteil S."/>
            <person name="Calhoun S."/>
            <person name="Haridas S."/>
            <person name="Kuo A."/>
            <person name="Mondo S."/>
            <person name="Pangilinan J."/>
            <person name="Riley R."/>
            <person name="Labutti K."/>
            <person name="Andreopoulos B."/>
            <person name="Lipzen A."/>
            <person name="Chen C."/>
            <person name="Yanf M."/>
            <person name="Daum C."/>
            <person name="Ng V."/>
            <person name="Clum A."/>
            <person name="Steindorff A."/>
            <person name="Ohm R."/>
            <person name="Martin F."/>
            <person name="Silar P."/>
            <person name="Natvig D."/>
            <person name="Lalanne C."/>
            <person name="Gautier V."/>
            <person name="Ament-Velasquez S.L."/>
            <person name="Kruys A."/>
            <person name="Hutchinson M.I."/>
            <person name="Powell A.J."/>
            <person name="Barry K."/>
            <person name="Miller A.N."/>
            <person name="Grigoriev I.V."/>
            <person name="Debuchy R."/>
            <person name="Gladieux P."/>
            <person name="Thoren M.H."/>
            <person name="Johannesson H."/>
        </authorList>
    </citation>
    <scope>NUCLEOTIDE SEQUENCE</scope>
    <source>
        <strain evidence="2">8032-3</strain>
    </source>
</reference>
<evidence type="ECO:0000256" key="1">
    <source>
        <dbReference type="SAM" id="SignalP"/>
    </source>
</evidence>
<keyword evidence="1" id="KW-0732">Signal</keyword>
<gene>
    <name evidence="2" type="ORF">QBC33DRAFT_559730</name>
</gene>
<evidence type="ECO:0000313" key="3">
    <source>
        <dbReference type="Proteomes" id="UP001244011"/>
    </source>
</evidence>
<protein>
    <submittedName>
        <fullName evidence="2">Uncharacterized protein</fullName>
    </submittedName>
</protein>
<sequence>MKYTLISLFALVSVALAISAEEHNDFIKRQANVQKGVPVNVAAMTDQAGNVILFDTKGVYKDASAKGL</sequence>
<dbReference type="AlphaFoldDB" id="A0AAJ0FL86"/>
<comment type="caution">
    <text evidence="2">The sequence shown here is derived from an EMBL/GenBank/DDBJ whole genome shotgun (WGS) entry which is preliminary data.</text>
</comment>
<evidence type="ECO:0000313" key="2">
    <source>
        <dbReference type="EMBL" id="KAK1766409.1"/>
    </source>
</evidence>
<dbReference type="Proteomes" id="UP001244011">
    <property type="component" value="Unassembled WGS sequence"/>
</dbReference>